<gene>
    <name evidence="1" type="ORF">SETIT_3G371000v2</name>
</gene>
<dbReference type="EMBL" id="AGNK02002097">
    <property type="status" value="NOT_ANNOTATED_CDS"/>
    <property type="molecule type" value="Genomic_DNA"/>
</dbReference>
<proteinExistence type="predicted"/>
<dbReference type="Gramene" id="KQL17001">
    <property type="protein sequence ID" value="KQL17001"/>
    <property type="gene ID" value="SETIT_024504mg"/>
</dbReference>
<name>K3ZD71_SETIT</name>
<dbReference type="Gene3D" id="3.10.690.10">
    <property type="entry name" value="Bifunctional nuclease domain"/>
    <property type="match status" value="1"/>
</dbReference>
<sequence>MTSTFAEDDIYCSILLIGDLEDTITFDLKPSDAINVAFRCKIQHMSKVD</sequence>
<dbReference type="SUPFAM" id="SSF103256">
    <property type="entry name" value="Hypothetical protein TM0160"/>
    <property type="match status" value="1"/>
</dbReference>
<dbReference type="InterPro" id="IPR036104">
    <property type="entry name" value="BFN_sf"/>
</dbReference>
<evidence type="ECO:0000313" key="1">
    <source>
        <dbReference type="EMBL" id="RCV19273.1"/>
    </source>
</evidence>
<dbReference type="GO" id="GO:0004518">
    <property type="term" value="F:nuclease activity"/>
    <property type="evidence" value="ECO:0007669"/>
    <property type="project" value="InterPro"/>
</dbReference>
<keyword evidence="3" id="KW-1185">Reference proteome</keyword>
<reference evidence="1 3" key="1">
    <citation type="journal article" date="2012" name="Nat. Biotechnol.">
        <title>Reference genome sequence of the model plant Setaria.</title>
        <authorList>
            <person name="Bennetzen J.L."/>
            <person name="Schmutz J."/>
            <person name="Wang H."/>
            <person name="Percifield R."/>
            <person name="Hawkins J."/>
            <person name="Pontaroli A.C."/>
            <person name="Estep M."/>
            <person name="Feng L."/>
            <person name="Vaughn J.N."/>
            <person name="Grimwood J."/>
            <person name="Jenkins J."/>
            <person name="Barry K."/>
            <person name="Lindquist E."/>
            <person name="Hellsten U."/>
            <person name="Deshpande S."/>
            <person name="Wang X."/>
            <person name="Wu X."/>
            <person name="Mitros T."/>
            <person name="Triplett J."/>
            <person name="Yang X."/>
            <person name="Ye C.Y."/>
            <person name="Mauro-Herrera M."/>
            <person name="Wang L."/>
            <person name="Li P."/>
            <person name="Sharma M."/>
            <person name="Sharma R."/>
            <person name="Ronald P.C."/>
            <person name="Panaud O."/>
            <person name="Kellogg E.A."/>
            <person name="Brutnell T.P."/>
            <person name="Doust A.N."/>
            <person name="Tuskan G.A."/>
            <person name="Rokhsar D."/>
            <person name="Devos K.M."/>
        </authorList>
    </citation>
    <scope>NUCLEOTIDE SEQUENCE [LARGE SCALE GENOMIC DNA]</scope>
    <source>
        <strain evidence="3">cv. Yugu1</strain>
        <strain evidence="1">Yugu1</strain>
    </source>
</reference>
<organism evidence="2 3">
    <name type="scientific">Setaria italica</name>
    <name type="common">Foxtail millet</name>
    <name type="synonym">Panicum italicum</name>
    <dbReference type="NCBI Taxonomy" id="4555"/>
    <lineage>
        <taxon>Eukaryota</taxon>
        <taxon>Viridiplantae</taxon>
        <taxon>Streptophyta</taxon>
        <taxon>Embryophyta</taxon>
        <taxon>Tracheophyta</taxon>
        <taxon>Spermatophyta</taxon>
        <taxon>Magnoliopsida</taxon>
        <taxon>Liliopsida</taxon>
        <taxon>Poales</taxon>
        <taxon>Poaceae</taxon>
        <taxon>PACMAD clade</taxon>
        <taxon>Panicoideae</taxon>
        <taxon>Panicodae</taxon>
        <taxon>Paniceae</taxon>
        <taxon>Cenchrinae</taxon>
        <taxon>Setaria</taxon>
    </lineage>
</organism>
<reference evidence="2" key="3">
    <citation type="submission" date="2018-08" db="UniProtKB">
        <authorList>
            <consortium name="EnsemblPlants"/>
        </authorList>
    </citation>
    <scope>IDENTIFICATION</scope>
    <source>
        <strain evidence="2">Yugu1</strain>
    </source>
</reference>
<dbReference type="HOGENOM" id="CLU_3145313_0_0_1"/>
<protein>
    <submittedName>
        <fullName evidence="1 2">Uncharacterized protein</fullName>
    </submittedName>
</protein>
<evidence type="ECO:0000313" key="3">
    <source>
        <dbReference type="Proteomes" id="UP000004995"/>
    </source>
</evidence>
<accession>K3ZD71</accession>
<dbReference type="EMBL" id="CM003530">
    <property type="protein sequence ID" value="RCV19273.1"/>
    <property type="molecule type" value="Genomic_DNA"/>
</dbReference>
<reference evidence="1" key="2">
    <citation type="submission" date="2015-07" db="EMBL/GenBank/DDBJ databases">
        <authorList>
            <person name="Noorani M."/>
        </authorList>
    </citation>
    <scope>NUCLEOTIDE SEQUENCE</scope>
    <source>
        <strain evidence="1">Yugu1</strain>
    </source>
</reference>
<dbReference type="EnsemblPlants" id="KQL17001">
    <property type="protein sequence ID" value="KQL17001"/>
    <property type="gene ID" value="SETIT_024504mg"/>
</dbReference>
<dbReference type="Proteomes" id="UP000004995">
    <property type="component" value="Unassembled WGS sequence"/>
</dbReference>
<dbReference type="OrthoDB" id="566255at2759"/>
<evidence type="ECO:0000313" key="2">
    <source>
        <dbReference type="EnsemblPlants" id="KQL17001"/>
    </source>
</evidence>
<dbReference type="AlphaFoldDB" id="K3ZD71"/>